<name>A0A1D1YRC7_9ARAE</name>
<dbReference type="Pfam" id="PF18376">
    <property type="entry name" value="MDD_C"/>
    <property type="match status" value="1"/>
</dbReference>
<dbReference type="SUPFAM" id="SSF55060">
    <property type="entry name" value="GHMP Kinase, C-terminal domain"/>
    <property type="match status" value="1"/>
</dbReference>
<dbReference type="GO" id="GO:0019287">
    <property type="term" value="P:isopentenyl diphosphate biosynthetic process, mevalonate pathway"/>
    <property type="evidence" value="ECO:0007669"/>
    <property type="project" value="TreeGrafter"/>
</dbReference>
<gene>
    <name evidence="3" type="primary">MVD_2</name>
    <name evidence="3" type="ORF">g.82816</name>
</gene>
<feature type="region of interest" description="Disordered" evidence="1">
    <location>
        <begin position="70"/>
        <end position="90"/>
    </location>
</feature>
<proteinExistence type="predicted"/>
<evidence type="ECO:0000259" key="2">
    <source>
        <dbReference type="Pfam" id="PF18376"/>
    </source>
</evidence>
<dbReference type="InterPro" id="IPR041431">
    <property type="entry name" value="Mvd1_C"/>
</dbReference>
<accession>A0A1D1YRC7</accession>
<reference evidence="3" key="1">
    <citation type="submission" date="2015-07" db="EMBL/GenBank/DDBJ databases">
        <title>Transcriptome Assembly of Anthurium amnicola.</title>
        <authorList>
            <person name="Suzuki J."/>
        </authorList>
    </citation>
    <scope>NUCLEOTIDE SEQUENCE</scope>
</reference>
<dbReference type="Gene3D" id="3.30.70.890">
    <property type="entry name" value="GHMP kinase, C-terminal domain"/>
    <property type="match status" value="1"/>
</dbReference>
<sequence length="127" mass="14047">MFKLLIRSHAKLKVAYTFDAGPNAVLIAPNRKVACLLLQRLLFYFPPSPDSDLTSYVIGDTSILQEAGLHSNKDLEALPPPPEIKDKGPYQKYPGDISYFICTRPGKGPMLLSEDQALMNPETGMPK</sequence>
<dbReference type="GO" id="GO:0005829">
    <property type="term" value="C:cytosol"/>
    <property type="evidence" value="ECO:0007669"/>
    <property type="project" value="TreeGrafter"/>
</dbReference>
<evidence type="ECO:0000313" key="3">
    <source>
        <dbReference type="EMBL" id="JAT57205.1"/>
    </source>
</evidence>
<organism evidence="3">
    <name type="scientific">Anthurium amnicola</name>
    <dbReference type="NCBI Taxonomy" id="1678845"/>
    <lineage>
        <taxon>Eukaryota</taxon>
        <taxon>Viridiplantae</taxon>
        <taxon>Streptophyta</taxon>
        <taxon>Embryophyta</taxon>
        <taxon>Tracheophyta</taxon>
        <taxon>Spermatophyta</taxon>
        <taxon>Magnoliopsida</taxon>
        <taxon>Liliopsida</taxon>
        <taxon>Araceae</taxon>
        <taxon>Pothoideae</taxon>
        <taxon>Potheae</taxon>
        <taxon>Anthurium</taxon>
    </lineage>
</organism>
<dbReference type="InterPro" id="IPR036554">
    <property type="entry name" value="GHMP_kinase_C_sf"/>
</dbReference>
<dbReference type="PANTHER" id="PTHR10977:SF3">
    <property type="entry name" value="DIPHOSPHOMEVALONATE DECARBOXYLASE"/>
    <property type="match status" value="1"/>
</dbReference>
<dbReference type="AlphaFoldDB" id="A0A1D1YRC7"/>
<dbReference type="GO" id="GO:0004163">
    <property type="term" value="F:diphosphomevalonate decarboxylase activity"/>
    <property type="evidence" value="ECO:0007669"/>
    <property type="project" value="TreeGrafter"/>
</dbReference>
<evidence type="ECO:0000256" key="1">
    <source>
        <dbReference type="SAM" id="MobiDB-lite"/>
    </source>
</evidence>
<protein>
    <submittedName>
        <fullName evidence="3">Diphosphomevalonate decarboxylase</fullName>
    </submittedName>
</protein>
<dbReference type="PANTHER" id="PTHR10977">
    <property type="entry name" value="DIPHOSPHOMEVALONATE DECARBOXYLASE"/>
    <property type="match status" value="1"/>
</dbReference>
<feature type="domain" description="Mvd1 C-terminal" evidence="2">
    <location>
        <begin position="8"/>
        <end position="111"/>
    </location>
</feature>
<dbReference type="EMBL" id="GDJX01010731">
    <property type="protein sequence ID" value="JAT57205.1"/>
    <property type="molecule type" value="Transcribed_RNA"/>
</dbReference>